<organism evidence="1 2">
    <name type="scientific">Paenibacillus peoriae</name>
    <dbReference type="NCBI Taxonomy" id="59893"/>
    <lineage>
        <taxon>Bacteria</taxon>
        <taxon>Bacillati</taxon>
        <taxon>Bacillota</taxon>
        <taxon>Bacilli</taxon>
        <taxon>Bacillales</taxon>
        <taxon>Paenibacillaceae</taxon>
        <taxon>Paenibacillus</taxon>
    </lineage>
</organism>
<dbReference type="AlphaFoldDB" id="A0A7H0Y2F2"/>
<evidence type="ECO:0008006" key="3">
    <source>
        <dbReference type="Google" id="ProtNLM"/>
    </source>
</evidence>
<gene>
    <name evidence="1" type="ORF">IAQ67_15210</name>
</gene>
<accession>A0A7H0Y2F2</accession>
<evidence type="ECO:0000313" key="1">
    <source>
        <dbReference type="EMBL" id="QNR65260.1"/>
    </source>
</evidence>
<dbReference type="Proteomes" id="UP000516384">
    <property type="component" value="Chromosome"/>
</dbReference>
<name>A0A7H0Y2F2_9BACL</name>
<protein>
    <recommendedName>
        <fullName evidence="3">DUF2642 domain-containing protein</fullName>
    </recommendedName>
</protein>
<dbReference type="RefSeq" id="WP_190297167.1">
    <property type="nucleotide sequence ID" value="NZ_CP061172.1"/>
</dbReference>
<evidence type="ECO:0000313" key="2">
    <source>
        <dbReference type="Proteomes" id="UP000516384"/>
    </source>
</evidence>
<proteinExistence type="predicted"/>
<reference evidence="1 2" key="1">
    <citation type="submission" date="2020-09" db="EMBL/GenBank/DDBJ databases">
        <title>Characterization of Paenibacillus peoriae strain ZF390 with broad-spectrum antimicrobial activity as a potential biocontrol agent.</title>
        <authorList>
            <person name="Li L."/>
            <person name="Zhao Y."/>
            <person name="Li B."/>
            <person name="Xie X."/>
        </authorList>
    </citation>
    <scope>NUCLEOTIDE SEQUENCE [LARGE SCALE GENOMIC DNA]</scope>
    <source>
        <strain evidence="1 2">ZF390</strain>
    </source>
</reference>
<dbReference type="EMBL" id="CP061172">
    <property type="protein sequence ID" value="QNR65260.1"/>
    <property type="molecule type" value="Genomic_DNA"/>
</dbReference>
<sequence>MKYKIEIRKAIEGSLQLYVRTLESNYTGIAATSQDTTRLKLVTKEGAVWIPIHEINHVSTVLTIKTQKNDLDHK</sequence>